<name>A0A3D9UU52_9MICO</name>
<dbReference type="InterPro" id="IPR004843">
    <property type="entry name" value="Calcineurin-like_PHP"/>
</dbReference>
<gene>
    <name evidence="3" type="ORF">DFJ65_0475</name>
</gene>
<evidence type="ECO:0000313" key="3">
    <source>
        <dbReference type="EMBL" id="REF29524.1"/>
    </source>
</evidence>
<organism evidence="3 4">
    <name type="scientific">Calidifontibacter indicus</name>
    <dbReference type="NCBI Taxonomy" id="419650"/>
    <lineage>
        <taxon>Bacteria</taxon>
        <taxon>Bacillati</taxon>
        <taxon>Actinomycetota</taxon>
        <taxon>Actinomycetes</taxon>
        <taxon>Micrococcales</taxon>
        <taxon>Dermacoccaceae</taxon>
        <taxon>Calidifontibacter</taxon>
    </lineage>
</organism>
<sequence length="342" mass="37264">MRLRPALAVLLSATAATAVAVPAHADQGGVPNDKSQYTFALIGDVPYGAEQIAKFPTWIKQINADPAISSVVHVGDIKNGSSVCSDDYFAMIKRDFDTFAKPFVYTPGDNEWTDCHRANNGAYNPLERLDAVRRTFFPQPGRTMGQKQMNVDSQASIGLPENVSYRIKDVSFAAVHVVGSNDATQPWTGLGETTANPTQLAAEKARMNGAIALLRQTFADAAKRGDRAVVVMQQADMFDPTYEPTEGDISAFRPYVQELARLSNAFAGQVYLFNGDSHIYDYDQPLAAGSKWLAKYGVTAPVTNLQRVTCDGSGNNKDWLRISITKKGSPNTLSWTRVPYAA</sequence>
<evidence type="ECO:0000313" key="4">
    <source>
        <dbReference type="Proteomes" id="UP000256253"/>
    </source>
</evidence>
<dbReference type="InterPro" id="IPR029052">
    <property type="entry name" value="Metallo-depent_PP-like"/>
</dbReference>
<evidence type="ECO:0000259" key="2">
    <source>
        <dbReference type="Pfam" id="PF00149"/>
    </source>
</evidence>
<dbReference type="RefSeq" id="WP_115921633.1">
    <property type="nucleotide sequence ID" value="NZ_QTUA01000001.1"/>
</dbReference>
<dbReference type="Pfam" id="PF00149">
    <property type="entry name" value="Metallophos"/>
    <property type="match status" value="1"/>
</dbReference>
<dbReference type="SUPFAM" id="SSF56300">
    <property type="entry name" value="Metallo-dependent phosphatases"/>
    <property type="match status" value="1"/>
</dbReference>
<dbReference type="GO" id="GO:0016787">
    <property type="term" value="F:hydrolase activity"/>
    <property type="evidence" value="ECO:0007669"/>
    <property type="project" value="InterPro"/>
</dbReference>
<dbReference type="Proteomes" id="UP000256253">
    <property type="component" value="Unassembled WGS sequence"/>
</dbReference>
<dbReference type="AlphaFoldDB" id="A0A3D9UU52"/>
<dbReference type="OrthoDB" id="58809at2"/>
<accession>A0A3D9UU52</accession>
<feature type="signal peptide" evidence="1">
    <location>
        <begin position="1"/>
        <end position="25"/>
    </location>
</feature>
<keyword evidence="1" id="KW-0732">Signal</keyword>
<feature type="chain" id="PRO_5017551517" evidence="1">
    <location>
        <begin position="26"/>
        <end position="342"/>
    </location>
</feature>
<feature type="domain" description="Calcineurin-like phosphoesterase" evidence="2">
    <location>
        <begin position="38"/>
        <end position="121"/>
    </location>
</feature>
<dbReference type="EMBL" id="QTUA01000001">
    <property type="protein sequence ID" value="REF29524.1"/>
    <property type="molecule type" value="Genomic_DNA"/>
</dbReference>
<reference evidence="3 4" key="1">
    <citation type="submission" date="2018-08" db="EMBL/GenBank/DDBJ databases">
        <title>Sequencing the genomes of 1000 actinobacteria strains.</title>
        <authorList>
            <person name="Klenk H.-P."/>
        </authorList>
    </citation>
    <scope>NUCLEOTIDE SEQUENCE [LARGE SCALE GENOMIC DNA]</scope>
    <source>
        <strain evidence="3 4">DSM 22967</strain>
    </source>
</reference>
<keyword evidence="4" id="KW-1185">Reference proteome</keyword>
<proteinExistence type="predicted"/>
<protein>
    <submittedName>
        <fullName evidence="3">Calcineurin-like phosphoesterase family protein</fullName>
    </submittedName>
</protein>
<evidence type="ECO:0000256" key="1">
    <source>
        <dbReference type="SAM" id="SignalP"/>
    </source>
</evidence>
<comment type="caution">
    <text evidence="3">The sequence shown here is derived from an EMBL/GenBank/DDBJ whole genome shotgun (WGS) entry which is preliminary data.</text>
</comment>